<organism evidence="1 2">
    <name type="scientific">Nakamurella endophytica</name>
    <dbReference type="NCBI Taxonomy" id="1748367"/>
    <lineage>
        <taxon>Bacteria</taxon>
        <taxon>Bacillati</taxon>
        <taxon>Actinomycetota</taxon>
        <taxon>Actinomycetes</taxon>
        <taxon>Nakamurellales</taxon>
        <taxon>Nakamurellaceae</taxon>
        <taxon>Nakamurella</taxon>
    </lineage>
</organism>
<gene>
    <name evidence="1" type="ORF">GCM10011594_32610</name>
</gene>
<evidence type="ECO:0000313" key="1">
    <source>
        <dbReference type="EMBL" id="GGM10188.1"/>
    </source>
</evidence>
<keyword evidence="2" id="KW-1185">Reference proteome</keyword>
<proteinExistence type="predicted"/>
<comment type="caution">
    <text evidence="1">The sequence shown here is derived from an EMBL/GenBank/DDBJ whole genome shotgun (WGS) entry which is preliminary data.</text>
</comment>
<dbReference type="Proteomes" id="UP000655208">
    <property type="component" value="Unassembled WGS sequence"/>
</dbReference>
<dbReference type="AlphaFoldDB" id="A0A917T5L8"/>
<name>A0A917T5L8_9ACTN</name>
<evidence type="ECO:0008006" key="3">
    <source>
        <dbReference type="Google" id="ProtNLM"/>
    </source>
</evidence>
<dbReference type="EMBL" id="BMNA01000007">
    <property type="protein sequence ID" value="GGM10188.1"/>
    <property type="molecule type" value="Genomic_DNA"/>
</dbReference>
<accession>A0A917T5L8</accession>
<dbReference type="SUPFAM" id="SSF109854">
    <property type="entry name" value="DinB/YfiT-like putative metalloenzymes"/>
    <property type="match status" value="1"/>
</dbReference>
<reference evidence="1" key="1">
    <citation type="journal article" date="2014" name="Int. J. Syst. Evol. Microbiol.">
        <title>Complete genome sequence of Corynebacterium casei LMG S-19264T (=DSM 44701T), isolated from a smear-ripened cheese.</title>
        <authorList>
            <consortium name="US DOE Joint Genome Institute (JGI-PGF)"/>
            <person name="Walter F."/>
            <person name="Albersmeier A."/>
            <person name="Kalinowski J."/>
            <person name="Ruckert C."/>
        </authorList>
    </citation>
    <scope>NUCLEOTIDE SEQUENCE</scope>
    <source>
        <strain evidence="1">CGMCC 4.7308</strain>
    </source>
</reference>
<evidence type="ECO:0000313" key="2">
    <source>
        <dbReference type="Proteomes" id="UP000655208"/>
    </source>
</evidence>
<protein>
    <recommendedName>
        <fullName evidence="3">DinB family protein</fullName>
    </recommendedName>
</protein>
<reference evidence="1" key="2">
    <citation type="submission" date="2020-09" db="EMBL/GenBank/DDBJ databases">
        <authorList>
            <person name="Sun Q."/>
            <person name="Zhou Y."/>
        </authorList>
    </citation>
    <scope>NUCLEOTIDE SEQUENCE</scope>
    <source>
        <strain evidence="1">CGMCC 4.7308</strain>
    </source>
</reference>
<sequence length="186" mass="20884">MESTRRSLSEAVDLLSDAVQKCPDDLWCASMWRVEAHEIVGPVNDGGGGVITDPTEKDIRIQRWAQPWSVAWHALEVLDYDLNGELRTWTPPPPFAGNPHWKTFASLRVGWSKAEIASYIDECRRRVQSTFDAMTDVKAATLLPAAHRYAGQPYAWLVTSLIGHTTAHAMQIRQFITTTARSKLSH</sequence>
<dbReference type="InterPro" id="IPR034660">
    <property type="entry name" value="DinB/YfiT-like"/>
</dbReference>